<feature type="domain" description="CBS" evidence="5">
    <location>
        <begin position="143"/>
        <end position="201"/>
    </location>
</feature>
<proteinExistence type="predicted"/>
<dbReference type="SMART" id="SM00116">
    <property type="entry name" value="CBS"/>
    <property type="match status" value="4"/>
</dbReference>
<keyword evidence="1" id="KW-0028">Amino-acid biosynthesis</keyword>
<keyword evidence="3" id="KW-0486">Methionine biosynthesis</keyword>
<protein>
    <submittedName>
        <fullName evidence="6">Inosine-5'-monophosphate dehydrogenase</fullName>
        <ecNumber evidence="6">1.1.1.205</ecNumber>
    </submittedName>
</protein>
<reference evidence="6" key="1">
    <citation type="submission" date="2020-10" db="EMBL/GenBank/DDBJ databases">
        <authorList>
            <person name="Hahn C.J."/>
            <person name="Laso-Perez R."/>
            <person name="Vulcano F."/>
            <person name="Vaziourakis K.-M."/>
            <person name="Stokke R."/>
            <person name="Steen I.H."/>
            <person name="Teske A."/>
            <person name="Boetius A."/>
            <person name="Liebeke M."/>
            <person name="Amann R."/>
            <person name="Knittel K."/>
        </authorList>
    </citation>
    <scope>NUCLEOTIDE SEQUENCE</scope>
    <source>
        <strain evidence="6">Gfbio:e3339647-f889-4370-9287-4fb5cb688e4c:AG394J04_GoMArc1</strain>
    </source>
</reference>
<feature type="domain" description="CBS" evidence="5">
    <location>
        <begin position="234"/>
        <end position="286"/>
    </location>
</feature>
<evidence type="ECO:0000256" key="3">
    <source>
        <dbReference type="ARBA" id="ARBA00023167"/>
    </source>
</evidence>
<feature type="domain" description="CBS" evidence="5">
    <location>
        <begin position="77"/>
        <end position="139"/>
    </location>
</feature>
<dbReference type="Pfam" id="PF00571">
    <property type="entry name" value="CBS"/>
    <property type="match status" value="4"/>
</dbReference>
<evidence type="ECO:0000313" key="6">
    <source>
        <dbReference type="EMBL" id="CAD6492581.1"/>
    </source>
</evidence>
<dbReference type="AlphaFoldDB" id="A0A811T8C7"/>
<dbReference type="GO" id="GO:0009086">
    <property type="term" value="P:methionine biosynthetic process"/>
    <property type="evidence" value="ECO:0007669"/>
    <property type="project" value="UniProtKB-KW"/>
</dbReference>
<accession>A0A811T8C7</accession>
<dbReference type="EMBL" id="CAJHIP010000010">
    <property type="protein sequence ID" value="CAD6492581.1"/>
    <property type="molecule type" value="Genomic_DNA"/>
</dbReference>
<evidence type="ECO:0000256" key="1">
    <source>
        <dbReference type="ARBA" id="ARBA00022605"/>
    </source>
</evidence>
<keyword evidence="6" id="KW-0560">Oxidoreductase</keyword>
<dbReference type="PANTHER" id="PTHR48108:SF26">
    <property type="entry name" value="CBS DOMAIN-CONTAINING PROTEIN DDB_G0289609"/>
    <property type="match status" value="1"/>
</dbReference>
<organism evidence="6 7">
    <name type="scientific">Candidatus Argoarchaeum ethanivorans</name>
    <dbReference type="NCBI Taxonomy" id="2608793"/>
    <lineage>
        <taxon>Archaea</taxon>
        <taxon>Methanobacteriati</taxon>
        <taxon>Methanobacteriota</taxon>
        <taxon>Stenosarchaea group</taxon>
        <taxon>Methanomicrobia</taxon>
        <taxon>Methanosarcinales</taxon>
        <taxon>Methanosarcinales incertae sedis</taxon>
        <taxon>GOM Arc I cluster</taxon>
        <taxon>Candidatus Argoarchaeum</taxon>
    </lineage>
</organism>
<dbReference type="EC" id="1.1.1.205" evidence="6"/>
<dbReference type="Gene3D" id="3.10.580.10">
    <property type="entry name" value="CBS-domain"/>
    <property type="match status" value="3"/>
</dbReference>
<dbReference type="SUPFAM" id="SSF54631">
    <property type="entry name" value="CBS-domain pair"/>
    <property type="match status" value="2"/>
</dbReference>
<keyword evidence="2" id="KW-0677">Repeat</keyword>
<name>A0A811T8C7_9EURY</name>
<dbReference type="InterPro" id="IPR046342">
    <property type="entry name" value="CBS_dom_sf"/>
</dbReference>
<dbReference type="InterPro" id="IPR051462">
    <property type="entry name" value="CBS_domain-containing"/>
</dbReference>
<dbReference type="PANTHER" id="PTHR48108">
    <property type="entry name" value="CBS DOMAIN-CONTAINING PROTEIN CBSX2, CHLOROPLASTIC"/>
    <property type="match status" value="1"/>
</dbReference>
<evidence type="ECO:0000313" key="7">
    <source>
        <dbReference type="Proteomes" id="UP000603056"/>
    </source>
</evidence>
<gene>
    <name evidence="6" type="primary">guaB_1</name>
    <name evidence="6" type="ORF">FFODKBPE_00333</name>
</gene>
<feature type="domain" description="CBS" evidence="5">
    <location>
        <begin position="6"/>
        <end position="62"/>
    </location>
</feature>
<evidence type="ECO:0000259" key="5">
    <source>
        <dbReference type="PROSITE" id="PS51371"/>
    </source>
</evidence>
<comment type="caution">
    <text evidence="6">The sequence shown here is derived from an EMBL/GenBank/DDBJ whole genome shotgun (WGS) entry which is preliminary data.</text>
</comment>
<dbReference type="PROSITE" id="PS51371">
    <property type="entry name" value="CBS"/>
    <property type="match status" value="4"/>
</dbReference>
<dbReference type="Proteomes" id="UP000603056">
    <property type="component" value="Unassembled WGS sequence"/>
</dbReference>
<dbReference type="CDD" id="cd02205">
    <property type="entry name" value="CBS_pair_SF"/>
    <property type="match status" value="1"/>
</dbReference>
<sequence length="286" mass="32042">MIKQCMTTQVYAVSADEPISRARNLMLKHDIGRLIVIGKENNPVGIVTKKDITKRLSQAEPTWRRRPIDNIPISLVMTENLLNIHQEATAAQAAEIMLENEISGLPVIKKDNDDVKLVGIITKHDLIRHYSTKEYGTKVKDIMDTYVVTVNIHHTIDHALYEMNENNVNVIVVLTEGNKPAGVISRDNLAFTELTDANGNVYGREVKMARRDVAAGMKKYRYIREMPLVAEDVMTPLDKTISGNERVVDAAKVMSTTGTKSLIVIDDEIVGILRADNILNEIKKQT</sequence>
<dbReference type="InterPro" id="IPR000644">
    <property type="entry name" value="CBS_dom"/>
</dbReference>
<evidence type="ECO:0000256" key="2">
    <source>
        <dbReference type="ARBA" id="ARBA00022737"/>
    </source>
</evidence>
<dbReference type="GO" id="GO:0003938">
    <property type="term" value="F:IMP dehydrogenase activity"/>
    <property type="evidence" value="ECO:0007669"/>
    <property type="project" value="UniProtKB-EC"/>
</dbReference>
<evidence type="ECO:0000256" key="4">
    <source>
        <dbReference type="PROSITE-ProRule" id="PRU00703"/>
    </source>
</evidence>
<keyword evidence="4" id="KW-0129">CBS domain</keyword>